<accession>A0AAV1E5M1</accession>
<protein>
    <submittedName>
        <fullName evidence="2">OLC1v1016063C1</fullName>
    </submittedName>
</protein>
<keyword evidence="1" id="KW-0732">Signal</keyword>
<dbReference type="EMBL" id="OX459125">
    <property type="protein sequence ID" value="CAI9115219.1"/>
    <property type="molecule type" value="Genomic_DNA"/>
</dbReference>
<feature type="signal peptide" evidence="1">
    <location>
        <begin position="1"/>
        <end position="27"/>
    </location>
</feature>
<dbReference type="Proteomes" id="UP001161247">
    <property type="component" value="Chromosome 8"/>
</dbReference>
<dbReference type="AlphaFoldDB" id="A0AAV1E5M1"/>
<name>A0AAV1E5M1_OLDCO</name>
<evidence type="ECO:0000256" key="1">
    <source>
        <dbReference type="SAM" id="SignalP"/>
    </source>
</evidence>
<sequence length="90" mass="10368">MDCYRFYHLLLVATMLLVLVAISIVDAQDYPPRFLEVDPKDSEIIENGKFAIDAHNVKENENLEYRILVFKLMGDNNNSSNMKDNNSSNE</sequence>
<feature type="chain" id="PRO_5043449252" evidence="1">
    <location>
        <begin position="28"/>
        <end position="90"/>
    </location>
</feature>
<organism evidence="2 3">
    <name type="scientific">Oldenlandia corymbosa var. corymbosa</name>
    <dbReference type="NCBI Taxonomy" id="529605"/>
    <lineage>
        <taxon>Eukaryota</taxon>
        <taxon>Viridiplantae</taxon>
        <taxon>Streptophyta</taxon>
        <taxon>Embryophyta</taxon>
        <taxon>Tracheophyta</taxon>
        <taxon>Spermatophyta</taxon>
        <taxon>Magnoliopsida</taxon>
        <taxon>eudicotyledons</taxon>
        <taxon>Gunneridae</taxon>
        <taxon>Pentapetalae</taxon>
        <taxon>asterids</taxon>
        <taxon>lamiids</taxon>
        <taxon>Gentianales</taxon>
        <taxon>Rubiaceae</taxon>
        <taxon>Rubioideae</taxon>
        <taxon>Spermacoceae</taxon>
        <taxon>Hedyotis-Oldenlandia complex</taxon>
        <taxon>Oldenlandia</taxon>
    </lineage>
</organism>
<proteinExistence type="predicted"/>
<evidence type="ECO:0000313" key="2">
    <source>
        <dbReference type="EMBL" id="CAI9115219.1"/>
    </source>
</evidence>
<evidence type="ECO:0000313" key="3">
    <source>
        <dbReference type="Proteomes" id="UP001161247"/>
    </source>
</evidence>
<keyword evidence="3" id="KW-1185">Reference proteome</keyword>
<reference evidence="2" key="1">
    <citation type="submission" date="2023-03" db="EMBL/GenBank/DDBJ databases">
        <authorList>
            <person name="Julca I."/>
        </authorList>
    </citation>
    <scope>NUCLEOTIDE SEQUENCE</scope>
</reference>
<gene>
    <name evidence="2" type="ORF">OLC1_LOCUS21790</name>
</gene>